<dbReference type="EMBL" id="BAABLX010000028">
    <property type="protein sequence ID" value="GAA4949441.1"/>
    <property type="molecule type" value="Genomic_DNA"/>
</dbReference>
<dbReference type="GO" id="GO:0043565">
    <property type="term" value="F:sequence-specific DNA binding"/>
    <property type="evidence" value="ECO:0007669"/>
    <property type="project" value="InterPro"/>
</dbReference>
<sequence length="295" mass="32317">MSLIDDLVNLLRLKVEVYHNARVCGDWHLEAEATNRACFHMPSQGECRLQVPGEGEWHLHQGDVAIFPRELAHSIVPTEPLSGQQQHLPIAQSQGQPGTSLLCGVIHFHHSGGAQLVGLLPKVVVVRMAEAGQWLKPLSELIVHESLAGEELNSPVLARLCEVLVSYTLRCHIQNSSHPTGLLAVYNHPRLFKAVKAMHSRPGRDWQLASLAEQANMSRSRFAQLFSEVAGMTATQYLVWWRMQVAFAELKKGHSVEQVADAVGYASEAAFARVFKKTMGTTVGAVRAGGNATTG</sequence>
<keyword evidence="3" id="KW-0804">Transcription</keyword>
<dbReference type="GO" id="GO:0003700">
    <property type="term" value="F:DNA-binding transcription factor activity"/>
    <property type="evidence" value="ECO:0007669"/>
    <property type="project" value="InterPro"/>
</dbReference>
<reference evidence="6" key="1">
    <citation type="journal article" date="2019" name="Int. J. Syst. Evol. Microbiol.">
        <title>The Global Catalogue of Microorganisms (GCM) 10K type strain sequencing project: providing services to taxonomists for standard genome sequencing and annotation.</title>
        <authorList>
            <consortium name="The Broad Institute Genomics Platform"/>
            <consortium name="The Broad Institute Genome Sequencing Center for Infectious Disease"/>
            <person name="Wu L."/>
            <person name="Ma J."/>
        </authorList>
    </citation>
    <scope>NUCLEOTIDE SEQUENCE [LARGE SCALE GENOMIC DNA]</scope>
    <source>
        <strain evidence="6">JCM 19134</strain>
    </source>
</reference>
<proteinExistence type="predicted"/>
<evidence type="ECO:0000313" key="6">
    <source>
        <dbReference type="Proteomes" id="UP001409585"/>
    </source>
</evidence>
<accession>A0AAV3U6K4</accession>
<dbReference type="InterPro" id="IPR009057">
    <property type="entry name" value="Homeodomain-like_sf"/>
</dbReference>
<dbReference type="Pfam" id="PF12852">
    <property type="entry name" value="Cupin_6"/>
    <property type="match status" value="1"/>
</dbReference>
<keyword evidence="1" id="KW-0805">Transcription regulation</keyword>
<gene>
    <name evidence="5" type="ORF">GCM10025791_32070</name>
</gene>
<dbReference type="PANTHER" id="PTHR11019">
    <property type="entry name" value="HTH-TYPE TRANSCRIPTIONAL REGULATOR NIMR"/>
    <property type="match status" value="1"/>
</dbReference>
<dbReference type="AlphaFoldDB" id="A0AAV3U6K4"/>
<dbReference type="SUPFAM" id="SSF51215">
    <property type="entry name" value="Regulatory protein AraC"/>
    <property type="match status" value="1"/>
</dbReference>
<dbReference type="InterPro" id="IPR037923">
    <property type="entry name" value="HTH-like"/>
</dbReference>
<feature type="domain" description="HTH araC/xylS-type" evidence="4">
    <location>
        <begin position="192"/>
        <end position="289"/>
    </location>
</feature>
<evidence type="ECO:0000259" key="4">
    <source>
        <dbReference type="PROSITE" id="PS01124"/>
    </source>
</evidence>
<dbReference type="SUPFAM" id="SSF46689">
    <property type="entry name" value="Homeodomain-like"/>
    <property type="match status" value="2"/>
</dbReference>
<dbReference type="SMART" id="SM00342">
    <property type="entry name" value="HTH_ARAC"/>
    <property type="match status" value="1"/>
</dbReference>
<dbReference type="Pfam" id="PF12833">
    <property type="entry name" value="HTH_18"/>
    <property type="match status" value="1"/>
</dbReference>
<evidence type="ECO:0000256" key="3">
    <source>
        <dbReference type="ARBA" id="ARBA00023163"/>
    </source>
</evidence>
<dbReference type="PROSITE" id="PS01124">
    <property type="entry name" value="HTH_ARAC_FAMILY_2"/>
    <property type="match status" value="1"/>
</dbReference>
<dbReference type="RefSeq" id="WP_345424554.1">
    <property type="nucleotide sequence ID" value="NZ_AP031496.1"/>
</dbReference>
<name>A0AAV3U6K4_9ALTE</name>
<protein>
    <submittedName>
        <fullName evidence="5">AraC family transcriptional regulator</fullName>
    </submittedName>
</protein>
<keyword evidence="6" id="KW-1185">Reference proteome</keyword>
<comment type="caution">
    <text evidence="5">The sequence shown here is derived from an EMBL/GenBank/DDBJ whole genome shotgun (WGS) entry which is preliminary data.</text>
</comment>
<organism evidence="5 6">
    <name type="scientific">Halioxenophilus aromaticivorans</name>
    <dbReference type="NCBI Taxonomy" id="1306992"/>
    <lineage>
        <taxon>Bacteria</taxon>
        <taxon>Pseudomonadati</taxon>
        <taxon>Pseudomonadota</taxon>
        <taxon>Gammaproteobacteria</taxon>
        <taxon>Alteromonadales</taxon>
        <taxon>Alteromonadaceae</taxon>
        <taxon>Halioxenophilus</taxon>
    </lineage>
</organism>
<evidence type="ECO:0000256" key="1">
    <source>
        <dbReference type="ARBA" id="ARBA00023015"/>
    </source>
</evidence>
<dbReference type="InterPro" id="IPR018060">
    <property type="entry name" value="HTH_AraC"/>
</dbReference>
<dbReference type="Gene3D" id="1.10.10.60">
    <property type="entry name" value="Homeodomain-like"/>
    <property type="match status" value="1"/>
</dbReference>
<evidence type="ECO:0000256" key="2">
    <source>
        <dbReference type="ARBA" id="ARBA00023125"/>
    </source>
</evidence>
<keyword evidence="2" id="KW-0238">DNA-binding</keyword>
<evidence type="ECO:0000313" key="5">
    <source>
        <dbReference type="EMBL" id="GAA4949441.1"/>
    </source>
</evidence>
<dbReference type="Proteomes" id="UP001409585">
    <property type="component" value="Unassembled WGS sequence"/>
</dbReference>
<dbReference type="InterPro" id="IPR032783">
    <property type="entry name" value="AraC_lig"/>
</dbReference>
<dbReference type="PANTHER" id="PTHR11019:SF159">
    <property type="entry name" value="TRANSCRIPTIONAL REGULATOR-RELATED"/>
    <property type="match status" value="1"/>
</dbReference>